<evidence type="ECO:0000259" key="3">
    <source>
        <dbReference type="PROSITE" id="PS50089"/>
    </source>
</evidence>
<dbReference type="GO" id="GO:0061630">
    <property type="term" value="F:ubiquitin protein ligase activity"/>
    <property type="evidence" value="ECO:0007669"/>
    <property type="project" value="TreeGrafter"/>
</dbReference>
<keyword evidence="1" id="KW-0863">Zinc-finger</keyword>
<comment type="caution">
    <text evidence="4">The sequence shown here is derived from an EMBL/GenBank/DDBJ whole genome shotgun (WGS) entry which is preliminary data.</text>
</comment>
<dbReference type="PANTHER" id="PTHR22765:SF460">
    <property type="entry name" value="RING-TYPE E3 UBIQUITIN TRANSFERASE"/>
    <property type="match status" value="1"/>
</dbReference>
<evidence type="ECO:0000313" key="4">
    <source>
        <dbReference type="EMBL" id="KAJ4955636.1"/>
    </source>
</evidence>
<dbReference type="EMBL" id="JAMYWD010000011">
    <property type="protein sequence ID" value="KAJ4955636.1"/>
    <property type="molecule type" value="Genomic_DNA"/>
</dbReference>
<dbReference type="PANTHER" id="PTHR22765">
    <property type="entry name" value="RING FINGER AND PROTEASE ASSOCIATED DOMAIN-CONTAINING"/>
    <property type="match status" value="1"/>
</dbReference>
<dbReference type="InterPro" id="IPR013083">
    <property type="entry name" value="Znf_RING/FYVE/PHD"/>
</dbReference>
<gene>
    <name evidence="4" type="ORF">NE237_012419</name>
</gene>
<accession>A0A9Q0JXL6</accession>
<feature type="compositionally biased region" description="Basic and acidic residues" evidence="2">
    <location>
        <begin position="117"/>
        <end position="130"/>
    </location>
</feature>
<feature type="region of interest" description="Disordered" evidence="2">
    <location>
        <begin position="192"/>
        <end position="230"/>
    </location>
</feature>
<dbReference type="OrthoDB" id="8062037at2759"/>
<feature type="compositionally biased region" description="Basic and acidic residues" evidence="2">
    <location>
        <begin position="138"/>
        <end position="155"/>
    </location>
</feature>
<feature type="compositionally biased region" description="Basic and acidic residues" evidence="2">
    <location>
        <begin position="217"/>
        <end position="230"/>
    </location>
</feature>
<protein>
    <recommendedName>
        <fullName evidence="3">RING-type domain-containing protein</fullName>
    </recommendedName>
</protein>
<keyword evidence="5" id="KW-1185">Reference proteome</keyword>
<feature type="region of interest" description="Disordered" evidence="2">
    <location>
        <begin position="94"/>
        <end position="165"/>
    </location>
</feature>
<dbReference type="Pfam" id="PF13639">
    <property type="entry name" value="zf-RING_2"/>
    <property type="match status" value="1"/>
</dbReference>
<keyword evidence="1" id="KW-0479">Metal-binding</keyword>
<dbReference type="GO" id="GO:0008270">
    <property type="term" value="F:zinc ion binding"/>
    <property type="evidence" value="ECO:0007669"/>
    <property type="project" value="UniProtKB-KW"/>
</dbReference>
<dbReference type="SMART" id="SM00184">
    <property type="entry name" value="RING"/>
    <property type="match status" value="1"/>
</dbReference>
<reference evidence="4" key="1">
    <citation type="journal article" date="2023" name="Plant J.">
        <title>The genome of the king protea, Protea cynaroides.</title>
        <authorList>
            <person name="Chang J."/>
            <person name="Duong T.A."/>
            <person name="Schoeman C."/>
            <person name="Ma X."/>
            <person name="Roodt D."/>
            <person name="Barker N."/>
            <person name="Li Z."/>
            <person name="Van de Peer Y."/>
            <person name="Mizrachi E."/>
        </authorList>
    </citation>
    <scope>NUCLEOTIDE SEQUENCE</scope>
    <source>
        <tissue evidence="4">Young leaves</tissue>
    </source>
</reference>
<dbReference type="CDD" id="cd16454">
    <property type="entry name" value="RING-H2_PA-TM-RING"/>
    <property type="match status" value="1"/>
</dbReference>
<proteinExistence type="predicted"/>
<evidence type="ECO:0000256" key="1">
    <source>
        <dbReference type="PROSITE-ProRule" id="PRU00175"/>
    </source>
</evidence>
<keyword evidence="1" id="KW-0862">Zinc</keyword>
<dbReference type="PROSITE" id="PS50089">
    <property type="entry name" value="ZF_RING_2"/>
    <property type="match status" value="1"/>
</dbReference>
<feature type="compositionally biased region" description="Basic residues" evidence="2">
    <location>
        <begin position="201"/>
        <end position="210"/>
    </location>
</feature>
<dbReference type="Proteomes" id="UP001141806">
    <property type="component" value="Unassembled WGS sequence"/>
</dbReference>
<evidence type="ECO:0000313" key="5">
    <source>
        <dbReference type="Proteomes" id="UP001141806"/>
    </source>
</evidence>
<sequence length="286" mass="33439">MAMLLRMLRGVELARRRRIHSHHDNEPNNRVSSIRERLPRSFSATPSTSMDATVLMARKRLEEKLGSFRSRSILADFYRFMLNDNPKRDARTIFGNQRRSQVTKESKKETRRKPERKRLAEPFHEGVELARRRRIHSHHDNERNNRDSSIRERLPRSFTATPSTSMDATALMARKRLEEKLGSFCSRYNTTPQSAPVQVRRSSHVHRPKKIQTSETRTTETKVRSSPELSRRNSQREVCAVCLDDLQDLREITYLPCAHSYHSDCLLPWLATHSHCPYCRTLVPAL</sequence>
<feature type="domain" description="RING-type" evidence="3">
    <location>
        <begin position="239"/>
        <end position="280"/>
    </location>
</feature>
<evidence type="ECO:0000256" key="2">
    <source>
        <dbReference type="SAM" id="MobiDB-lite"/>
    </source>
</evidence>
<dbReference type="InterPro" id="IPR051826">
    <property type="entry name" value="E3_ubiquitin-ligase_domain"/>
</dbReference>
<dbReference type="InterPro" id="IPR001841">
    <property type="entry name" value="Znf_RING"/>
</dbReference>
<dbReference type="AlphaFoldDB" id="A0A9Q0JXL6"/>
<dbReference type="GO" id="GO:0006511">
    <property type="term" value="P:ubiquitin-dependent protein catabolic process"/>
    <property type="evidence" value="ECO:0007669"/>
    <property type="project" value="TreeGrafter"/>
</dbReference>
<dbReference type="SUPFAM" id="SSF57850">
    <property type="entry name" value="RING/U-box"/>
    <property type="match status" value="1"/>
</dbReference>
<name>A0A9Q0JXL6_9MAGN</name>
<organism evidence="4 5">
    <name type="scientific">Protea cynaroides</name>
    <dbReference type="NCBI Taxonomy" id="273540"/>
    <lineage>
        <taxon>Eukaryota</taxon>
        <taxon>Viridiplantae</taxon>
        <taxon>Streptophyta</taxon>
        <taxon>Embryophyta</taxon>
        <taxon>Tracheophyta</taxon>
        <taxon>Spermatophyta</taxon>
        <taxon>Magnoliopsida</taxon>
        <taxon>Proteales</taxon>
        <taxon>Proteaceae</taxon>
        <taxon>Protea</taxon>
    </lineage>
</organism>
<dbReference type="Gene3D" id="3.30.40.10">
    <property type="entry name" value="Zinc/RING finger domain, C3HC4 (zinc finger)"/>
    <property type="match status" value="1"/>
</dbReference>